<dbReference type="AlphaFoldDB" id="A0A9P4GAY7"/>
<feature type="region of interest" description="Disordered" evidence="1">
    <location>
        <begin position="183"/>
        <end position="229"/>
    </location>
</feature>
<organism evidence="4 5">
    <name type="scientific">Cucurbitaria berberidis CBS 394.84</name>
    <dbReference type="NCBI Taxonomy" id="1168544"/>
    <lineage>
        <taxon>Eukaryota</taxon>
        <taxon>Fungi</taxon>
        <taxon>Dikarya</taxon>
        <taxon>Ascomycota</taxon>
        <taxon>Pezizomycotina</taxon>
        <taxon>Dothideomycetes</taxon>
        <taxon>Pleosporomycetidae</taxon>
        <taxon>Pleosporales</taxon>
        <taxon>Pleosporineae</taxon>
        <taxon>Cucurbitariaceae</taxon>
        <taxon>Cucurbitaria</taxon>
    </lineage>
</organism>
<keyword evidence="5" id="KW-1185">Reference proteome</keyword>
<feature type="chain" id="PRO_5040356245" evidence="3">
    <location>
        <begin position="19"/>
        <end position="229"/>
    </location>
</feature>
<keyword evidence="2" id="KW-0812">Transmembrane</keyword>
<feature type="transmembrane region" description="Helical" evidence="2">
    <location>
        <begin position="28"/>
        <end position="45"/>
    </location>
</feature>
<keyword evidence="2" id="KW-0472">Membrane</keyword>
<protein>
    <submittedName>
        <fullName evidence="4">Uncharacterized protein</fullName>
    </submittedName>
</protein>
<dbReference type="RefSeq" id="XP_040784845.1">
    <property type="nucleotide sequence ID" value="XM_040927057.1"/>
</dbReference>
<dbReference type="GeneID" id="63844309"/>
<name>A0A9P4GAY7_9PLEO</name>
<gene>
    <name evidence="4" type="ORF">K460DRAFT_181791</name>
</gene>
<keyword evidence="2" id="KW-1133">Transmembrane helix</keyword>
<evidence type="ECO:0000313" key="4">
    <source>
        <dbReference type="EMBL" id="KAF1842282.1"/>
    </source>
</evidence>
<keyword evidence="3" id="KW-0732">Signal</keyword>
<comment type="caution">
    <text evidence="4">The sequence shown here is derived from an EMBL/GenBank/DDBJ whole genome shotgun (WGS) entry which is preliminary data.</text>
</comment>
<dbReference type="OrthoDB" id="10575187at2759"/>
<dbReference type="EMBL" id="ML976618">
    <property type="protein sequence ID" value="KAF1842282.1"/>
    <property type="molecule type" value="Genomic_DNA"/>
</dbReference>
<reference evidence="4" key="1">
    <citation type="submission" date="2020-01" db="EMBL/GenBank/DDBJ databases">
        <authorList>
            <consortium name="DOE Joint Genome Institute"/>
            <person name="Haridas S."/>
            <person name="Albert R."/>
            <person name="Binder M."/>
            <person name="Bloem J."/>
            <person name="Labutti K."/>
            <person name="Salamov A."/>
            <person name="Andreopoulos B."/>
            <person name="Baker S.E."/>
            <person name="Barry K."/>
            <person name="Bills G."/>
            <person name="Bluhm B.H."/>
            <person name="Cannon C."/>
            <person name="Castanera R."/>
            <person name="Culley D.E."/>
            <person name="Daum C."/>
            <person name="Ezra D."/>
            <person name="Gonzalez J.B."/>
            <person name="Henrissat B."/>
            <person name="Kuo A."/>
            <person name="Liang C."/>
            <person name="Lipzen A."/>
            <person name="Lutzoni F."/>
            <person name="Magnuson J."/>
            <person name="Mondo S."/>
            <person name="Nolan M."/>
            <person name="Ohm R."/>
            <person name="Pangilinan J."/>
            <person name="Park H.-J."/>
            <person name="Ramirez L."/>
            <person name="Alfaro M."/>
            <person name="Sun H."/>
            <person name="Tritt A."/>
            <person name="Yoshinaga Y."/>
            <person name="Zwiers L.-H."/>
            <person name="Turgeon B.G."/>
            <person name="Goodwin S.B."/>
            <person name="Spatafora J.W."/>
            <person name="Crous P.W."/>
            <person name="Grigoriev I.V."/>
        </authorList>
    </citation>
    <scope>NUCLEOTIDE SEQUENCE</scope>
    <source>
        <strain evidence="4">CBS 394.84</strain>
    </source>
</reference>
<evidence type="ECO:0000256" key="1">
    <source>
        <dbReference type="SAM" id="MobiDB-lite"/>
    </source>
</evidence>
<evidence type="ECO:0000256" key="2">
    <source>
        <dbReference type="SAM" id="Phobius"/>
    </source>
</evidence>
<accession>A0A9P4GAY7</accession>
<dbReference type="Proteomes" id="UP000800039">
    <property type="component" value="Unassembled WGS sequence"/>
</dbReference>
<sequence>MALASFLVALFSIHSSFSASVAFDTIKFFLKLIVFMLLGVLLSQYRSSRRINNLLKKVEGLGRLQKQVDGLGMTYKSVVERLNKMQKTDALTVSQLEKMVYAPYTQDADLKKHVSVLNENVGRLMKSVGDLHMRLAVLSVDMQIAQHIADMGKHAKHITKNGANEADEQVAVSGGPRYEEVVNKQEYTPASTDCGDLDDETSRTRSIPPYGSEQGSDWETVAVRINGSS</sequence>
<feature type="signal peptide" evidence="3">
    <location>
        <begin position="1"/>
        <end position="18"/>
    </location>
</feature>
<evidence type="ECO:0000256" key="3">
    <source>
        <dbReference type="SAM" id="SignalP"/>
    </source>
</evidence>
<proteinExistence type="predicted"/>
<evidence type="ECO:0000313" key="5">
    <source>
        <dbReference type="Proteomes" id="UP000800039"/>
    </source>
</evidence>